<dbReference type="PANTHER" id="PTHR33406:SF13">
    <property type="entry name" value="MEMBRANE PROTEIN YDFJ"/>
    <property type="match status" value="1"/>
</dbReference>
<dbReference type="SUPFAM" id="SSF82866">
    <property type="entry name" value="Multidrug efflux transporter AcrB transmembrane domain"/>
    <property type="match status" value="2"/>
</dbReference>
<dbReference type="Gene3D" id="1.20.1640.10">
    <property type="entry name" value="Multidrug efflux transporter AcrB transmembrane domain"/>
    <property type="match status" value="1"/>
</dbReference>
<dbReference type="STRING" id="887898.HMPREF0551_2626"/>
<feature type="transmembrane region" description="Helical" evidence="1">
    <location>
        <begin position="723"/>
        <end position="742"/>
    </location>
</feature>
<dbReference type="RefSeq" id="WP_005675112.1">
    <property type="nucleotide sequence ID" value="NZ_CP146288.1"/>
</dbReference>
<name>E7S0R5_9BURK</name>
<dbReference type="eggNOG" id="COG4258">
    <property type="taxonomic scope" value="Bacteria"/>
</dbReference>
<feature type="transmembrane region" description="Helical" evidence="1">
    <location>
        <begin position="640"/>
        <end position="659"/>
    </location>
</feature>
<evidence type="ECO:0008006" key="4">
    <source>
        <dbReference type="Google" id="ProtNLM"/>
    </source>
</evidence>
<dbReference type="Proteomes" id="UP000011021">
    <property type="component" value="Unassembled WGS sequence"/>
</dbReference>
<comment type="caution">
    <text evidence="2">The sequence shown here is derived from an EMBL/GenBank/DDBJ whole genome shotgun (WGS) entry which is preliminary data.</text>
</comment>
<dbReference type="EMBL" id="AEQP01000024">
    <property type="protein sequence ID" value="EFV93730.1"/>
    <property type="molecule type" value="Genomic_DNA"/>
</dbReference>
<feature type="transmembrane region" description="Helical" evidence="1">
    <location>
        <begin position="666"/>
        <end position="685"/>
    </location>
</feature>
<gene>
    <name evidence="2" type="ORF">HMPREF0551_2626</name>
</gene>
<keyword evidence="1" id="KW-0812">Transmembrane</keyword>
<keyword evidence="1" id="KW-1133">Transmembrane helix</keyword>
<reference evidence="2 3" key="1">
    <citation type="submission" date="2010-12" db="EMBL/GenBank/DDBJ databases">
        <authorList>
            <person name="Muzny D."/>
            <person name="Qin X."/>
            <person name="Deng J."/>
            <person name="Jiang H."/>
            <person name="Liu Y."/>
            <person name="Qu J."/>
            <person name="Song X.-Z."/>
            <person name="Zhang L."/>
            <person name="Thornton R."/>
            <person name="Coyle M."/>
            <person name="Francisco L."/>
            <person name="Jackson L."/>
            <person name="Javaid M."/>
            <person name="Korchina V."/>
            <person name="Kovar C."/>
            <person name="Mata R."/>
            <person name="Mathew T."/>
            <person name="Ngo R."/>
            <person name="Nguyen L."/>
            <person name="Nguyen N."/>
            <person name="Okwuonu G."/>
            <person name="Ongeri F."/>
            <person name="Pham C."/>
            <person name="Simmons D."/>
            <person name="Wilczek-Boney K."/>
            <person name="Hale W."/>
            <person name="Jakkamsetti A."/>
            <person name="Pham P."/>
            <person name="Ruth R."/>
            <person name="San Lucas F."/>
            <person name="Warren J."/>
            <person name="Zhang J."/>
            <person name="Zhao Z."/>
            <person name="Zhou C."/>
            <person name="Zhu D."/>
            <person name="Lee S."/>
            <person name="Bess C."/>
            <person name="Blankenburg K."/>
            <person name="Forbes L."/>
            <person name="Fu Q."/>
            <person name="Gubbala S."/>
            <person name="Hirani K."/>
            <person name="Jayaseelan J.C."/>
            <person name="Lara F."/>
            <person name="Munidasa M."/>
            <person name="Palculict T."/>
            <person name="Patil S."/>
            <person name="Pu L.-L."/>
            <person name="Saada N."/>
            <person name="Tang L."/>
            <person name="Weissenberger G."/>
            <person name="Zhu Y."/>
            <person name="Hemphill L."/>
            <person name="Shang Y."/>
            <person name="Youmans B."/>
            <person name="Ayvaz T."/>
            <person name="Ross M."/>
            <person name="Santibanez J."/>
            <person name="Aqrawi P."/>
            <person name="Gross S."/>
            <person name="Joshi V."/>
            <person name="Fowler G."/>
            <person name="Nazareth L."/>
            <person name="Reid J."/>
            <person name="Worley K."/>
            <person name="Petrosino J."/>
            <person name="Highlander S."/>
            <person name="Gibbs R."/>
        </authorList>
    </citation>
    <scope>NUCLEOTIDE SEQUENCE [LARGE SCALE GENOMIC DNA]</scope>
    <source>
        <strain evidence="2 3">ATCC 51599</strain>
    </source>
</reference>
<evidence type="ECO:0000313" key="3">
    <source>
        <dbReference type="Proteomes" id="UP000011021"/>
    </source>
</evidence>
<feature type="transmembrane region" description="Helical" evidence="1">
    <location>
        <begin position="307"/>
        <end position="332"/>
    </location>
</feature>
<proteinExistence type="predicted"/>
<feature type="transmembrane region" description="Helical" evidence="1">
    <location>
        <begin position="691"/>
        <end position="711"/>
    </location>
</feature>
<accession>E7S0R5</accession>
<dbReference type="GO" id="GO:0005886">
    <property type="term" value="C:plasma membrane"/>
    <property type="evidence" value="ECO:0007669"/>
    <property type="project" value="TreeGrafter"/>
</dbReference>
<sequence length="782" mass="83519">MANRGWLRCGQWLLAALVLTAAALLLQASRTGALVETGMQSLVPASHAVDEAELRAEAQGERLLNQQMVLLVGAPDARQAAAAAEELAQRWRASGLFAEVREKLLPDLSVLQKQLAPLQLALMPTDVLDQLRTDPAAYFLQRAQDLGNPFGRPSLFPVGDDWLGLGRFLLGRMPGDNRLRWDASAGTLQSEDAGLTWVWVLAKLNGDGGIAGAPVNLLPLLDETRAAADGLGVKVLTAGGAIFAAEGRAQGELESRWMSGVGIGLTLTLLLVIVRSLRVLFILLPLGVGFLLGLAGCVLAFGQVHVLTLVVGSSLVGVMVDLPMHWLAPALLQTEWRPWPTMRRVLPSFGVSIAITVAGYLALGVAPLPVLQETALFSTLALCGASAASALWLPASFEGWKPVPRPQVARAMATLQRAMLGLRSKPWFWGVALLVVVSGCWRADWRDDIRQWVSTSPTTLEQMQAVGRLGGSMASGRYLLVQAPDDDTLLMRDAELARHLSALQSKGDIQGFLALSQWVQPVGRQQEIRTLLNDLAANASAWQPMRALGVPDERMRQAIDSLVALPPVGLEQSLQNDLAIPWQPLYLGAGADGQVAALLQIRGVQDMDALQNVLKGLPWARLIDRPARLNELFQDTRGSVIWLKLLSWLGAAVLLSVLFGWRRAVLVLAVPTAAVLATVATLGWVGLPVSLFAVFGLLLASAIGIDYAVYAQGARQGEGPERFAGILLAALTSMISFALLGLSHTPAVSGFGICVTLGIAFNLVFSAWLPGTADDASGLPKV</sequence>
<feature type="transmembrane region" description="Helical" evidence="1">
    <location>
        <begin position="257"/>
        <end position="274"/>
    </location>
</feature>
<organism evidence="2 3">
    <name type="scientific">Lautropia mirabilis ATCC 51599</name>
    <dbReference type="NCBI Taxonomy" id="887898"/>
    <lineage>
        <taxon>Bacteria</taxon>
        <taxon>Pseudomonadati</taxon>
        <taxon>Pseudomonadota</taxon>
        <taxon>Betaproteobacteria</taxon>
        <taxon>Burkholderiales</taxon>
        <taxon>Burkholderiaceae</taxon>
        <taxon>Lautropia</taxon>
    </lineage>
</organism>
<dbReference type="PANTHER" id="PTHR33406">
    <property type="entry name" value="MEMBRANE PROTEIN MJ1562-RELATED"/>
    <property type="match status" value="1"/>
</dbReference>
<keyword evidence="3" id="KW-1185">Reference proteome</keyword>
<feature type="transmembrane region" description="Helical" evidence="1">
    <location>
        <begin position="748"/>
        <end position="769"/>
    </location>
</feature>
<feature type="transmembrane region" description="Helical" evidence="1">
    <location>
        <begin position="344"/>
        <end position="363"/>
    </location>
</feature>
<keyword evidence="1" id="KW-0472">Membrane</keyword>
<dbReference type="HOGENOM" id="CLU_017576_0_1_4"/>
<dbReference type="AlphaFoldDB" id="E7S0R5"/>
<feature type="transmembrane region" description="Helical" evidence="1">
    <location>
        <begin position="281"/>
        <end position="301"/>
    </location>
</feature>
<evidence type="ECO:0000313" key="2">
    <source>
        <dbReference type="EMBL" id="EFV93730.1"/>
    </source>
</evidence>
<evidence type="ECO:0000256" key="1">
    <source>
        <dbReference type="SAM" id="Phobius"/>
    </source>
</evidence>
<dbReference type="InterPro" id="IPR050545">
    <property type="entry name" value="Mycobact_MmpL"/>
</dbReference>
<protein>
    <recommendedName>
        <fullName evidence="4">Membrane transport protein MMPL domain-containing protein</fullName>
    </recommendedName>
</protein>